<dbReference type="PANTHER" id="PTHR15967">
    <property type="entry name" value="E2F-ASSOCIATED PHOSPHOPROTEIN"/>
    <property type="match status" value="1"/>
</dbReference>
<feature type="compositionally biased region" description="Acidic residues" evidence="1">
    <location>
        <begin position="12"/>
        <end position="21"/>
    </location>
</feature>
<sequence>MKTVLEKADQQVESDPDDDIVDTAPDFYDPEADERDAQWVSELMNEKSDAILHCPLCFTRICYDCQKHTEYNQYRAMFVFNLKVIKSELLNKEYHPVECRECGCRVAVYDQEEVYHFYHFIAEPLVVVNGSKSSC</sequence>
<feature type="compositionally biased region" description="Basic and acidic residues" evidence="1">
    <location>
        <begin position="1"/>
        <end position="10"/>
    </location>
</feature>
<evidence type="ECO:0000313" key="2">
    <source>
        <dbReference type="EMBL" id="KAJ3255192.1"/>
    </source>
</evidence>
<dbReference type="EMBL" id="JADGKB010000070">
    <property type="protein sequence ID" value="KAJ3255192.1"/>
    <property type="molecule type" value="Genomic_DNA"/>
</dbReference>
<accession>A0AAD5UEC1</accession>
<feature type="region of interest" description="Disordered" evidence="1">
    <location>
        <begin position="1"/>
        <end position="24"/>
    </location>
</feature>
<reference evidence="2" key="1">
    <citation type="submission" date="2020-05" db="EMBL/GenBank/DDBJ databases">
        <title>Phylogenomic resolution of chytrid fungi.</title>
        <authorList>
            <person name="Stajich J.E."/>
            <person name="Amses K."/>
            <person name="Simmons R."/>
            <person name="Seto K."/>
            <person name="Myers J."/>
            <person name="Bonds A."/>
            <person name="Quandt C.A."/>
            <person name="Barry K."/>
            <person name="Liu P."/>
            <person name="Grigoriev I."/>
            <person name="Longcore J.E."/>
            <person name="James T.Y."/>
        </authorList>
    </citation>
    <scope>NUCLEOTIDE SEQUENCE</scope>
    <source>
        <strain evidence="2">PLAUS21</strain>
    </source>
</reference>
<proteinExistence type="predicted"/>
<dbReference type="PANTHER" id="PTHR15967:SF0">
    <property type="entry name" value="E2F-ASSOCIATED PHOSPHOPROTEIN"/>
    <property type="match status" value="1"/>
</dbReference>
<dbReference type="InterPro" id="IPR019370">
    <property type="entry name" value="E2F-assoc_phosphoprotein"/>
</dbReference>
<organism evidence="2 3">
    <name type="scientific">Boothiomyces macroporosus</name>
    <dbReference type="NCBI Taxonomy" id="261099"/>
    <lineage>
        <taxon>Eukaryota</taxon>
        <taxon>Fungi</taxon>
        <taxon>Fungi incertae sedis</taxon>
        <taxon>Chytridiomycota</taxon>
        <taxon>Chytridiomycota incertae sedis</taxon>
        <taxon>Chytridiomycetes</taxon>
        <taxon>Rhizophydiales</taxon>
        <taxon>Terramycetaceae</taxon>
        <taxon>Boothiomyces</taxon>
    </lineage>
</organism>
<dbReference type="AlphaFoldDB" id="A0AAD5UEC1"/>
<comment type="caution">
    <text evidence="2">The sequence shown here is derived from an EMBL/GenBank/DDBJ whole genome shotgun (WGS) entry which is preliminary data.</text>
</comment>
<evidence type="ECO:0000256" key="1">
    <source>
        <dbReference type="SAM" id="MobiDB-lite"/>
    </source>
</evidence>
<dbReference type="Pfam" id="PF10238">
    <property type="entry name" value="Eapp_C"/>
    <property type="match status" value="1"/>
</dbReference>
<evidence type="ECO:0008006" key="4">
    <source>
        <dbReference type="Google" id="ProtNLM"/>
    </source>
</evidence>
<keyword evidence="3" id="KW-1185">Reference proteome</keyword>
<evidence type="ECO:0000313" key="3">
    <source>
        <dbReference type="Proteomes" id="UP001210925"/>
    </source>
</evidence>
<dbReference type="Proteomes" id="UP001210925">
    <property type="component" value="Unassembled WGS sequence"/>
</dbReference>
<name>A0AAD5UEC1_9FUNG</name>
<dbReference type="GO" id="GO:0005634">
    <property type="term" value="C:nucleus"/>
    <property type="evidence" value="ECO:0007669"/>
    <property type="project" value="TreeGrafter"/>
</dbReference>
<gene>
    <name evidence="2" type="ORF">HK103_006561</name>
</gene>
<protein>
    <recommendedName>
        <fullName evidence="4">E2F-associated phosphoprotein</fullName>
    </recommendedName>
</protein>